<evidence type="ECO:0000313" key="2">
    <source>
        <dbReference type="EMBL" id="GGN47029.1"/>
    </source>
</evidence>
<dbReference type="PANTHER" id="PTHR33744:SF1">
    <property type="entry name" value="DNA-BINDING TRANSCRIPTIONAL ACTIVATOR ADER"/>
    <property type="match status" value="1"/>
</dbReference>
<dbReference type="PANTHER" id="PTHR33744">
    <property type="entry name" value="CARBOHYDRATE DIACID REGULATOR"/>
    <property type="match status" value="1"/>
</dbReference>
<evidence type="ECO:0000313" key="3">
    <source>
        <dbReference type="Proteomes" id="UP000645517"/>
    </source>
</evidence>
<comment type="caution">
    <text evidence="2">The sequence shown here is derived from an EMBL/GenBank/DDBJ whole genome shotgun (WGS) entry which is preliminary data.</text>
</comment>
<dbReference type="Pfam" id="PF13556">
    <property type="entry name" value="HTH_30"/>
    <property type="match status" value="1"/>
</dbReference>
<dbReference type="InterPro" id="IPR042070">
    <property type="entry name" value="PucR_C-HTH_sf"/>
</dbReference>
<evidence type="ECO:0000259" key="1">
    <source>
        <dbReference type="Pfam" id="PF13556"/>
    </source>
</evidence>
<dbReference type="Gene3D" id="1.10.10.2840">
    <property type="entry name" value="PucR C-terminal helix-turn-helix domain"/>
    <property type="match status" value="1"/>
</dbReference>
<protein>
    <recommendedName>
        <fullName evidence="1">PucR C-terminal helix-turn-helix domain-containing protein</fullName>
    </recommendedName>
</protein>
<reference evidence="3" key="1">
    <citation type="journal article" date="2019" name="Int. J. Syst. Evol. Microbiol.">
        <title>The Global Catalogue of Microorganisms (GCM) 10K type strain sequencing project: providing services to taxonomists for standard genome sequencing and annotation.</title>
        <authorList>
            <consortium name="The Broad Institute Genomics Platform"/>
            <consortium name="The Broad Institute Genome Sequencing Center for Infectious Disease"/>
            <person name="Wu L."/>
            <person name="Ma J."/>
        </authorList>
    </citation>
    <scope>NUCLEOTIDE SEQUENCE [LARGE SCALE GENOMIC DNA]</scope>
    <source>
        <strain evidence="3">JCM 16918</strain>
    </source>
</reference>
<sequence>MPRALSGDRDAQADLTDSLLGPLRATRGAPGLLETIRTLCAFGFSQVETAARLRIHANTLRYRMERIEALTGRSLTDPETRALWWLALQLAELRA</sequence>
<organism evidence="2 3">
    <name type="scientific">Deinococcus daejeonensis</name>
    <dbReference type="NCBI Taxonomy" id="1007098"/>
    <lineage>
        <taxon>Bacteria</taxon>
        <taxon>Thermotogati</taxon>
        <taxon>Deinococcota</taxon>
        <taxon>Deinococci</taxon>
        <taxon>Deinococcales</taxon>
        <taxon>Deinococcaceae</taxon>
        <taxon>Deinococcus</taxon>
    </lineage>
</organism>
<feature type="domain" description="PucR C-terminal helix-turn-helix" evidence="1">
    <location>
        <begin position="32"/>
        <end position="89"/>
    </location>
</feature>
<gene>
    <name evidence="2" type="ORF">GCM10010842_38160</name>
</gene>
<dbReference type="EMBL" id="BMOR01000036">
    <property type="protein sequence ID" value="GGN47029.1"/>
    <property type="molecule type" value="Genomic_DNA"/>
</dbReference>
<dbReference type="Proteomes" id="UP000645517">
    <property type="component" value="Unassembled WGS sequence"/>
</dbReference>
<dbReference type="InterPro" id="IPR051448">
    <property type="entry name" value="CdaR-like_regulators"/>
</dbReference>
<keyword evidence="3" id="KW-1185">Reference proteome</keyword>
<accession>A0ABQ2JGF2</accession>
<dbReference type="InterPro" id="IPR025736">
    <property type="entry name" value="PucR_C-HTH_dom"/>
</dbReference>
<dbReference type="RefSeq" id="WP_189059515.1">
    <property type="nucleotide sequence ID" value="NZ_BMOR01000036.1"/>
</dbReference>
<name>A0ABQ2JGF2_9DEIO</name>
<proteinExistence type="predicted"/>